<dbReference type="AlphaFoldDB" id="A0A9P5TNV3"/>
<reference evidence="2" key="1">
    <citation type="submission" date="2020-11" db="EMBL/GenBank/DDBJ databases">
        <authorList>
            <consortium name="DOE Joint Genome Institute"/>
            <person name="Ahrendt S."/>
            <person name="Riley R."/>
            <person name="Andreopoulos W."/>
            <person name="LaButti K."/>
            <person name="Pangilinan J."/>
            <person name="Ruiz-duenas F.J."/>
            <person name="Barrasa J.M."/>
            <person name="Sanchez-Garcia M."/>
            <person name="Camarero S."/>
            <person name="Miyauchi S."/>
            <person name="Serrano A."/>
            <person name="Linde D."/>
            <person name="Babiker R."/>
            <person name="Drula E."/>
            <person name="Ayuso-Fernandez I."/>
            <person name="Pacheco R."/>
            <person name="Padilla G."/>
            <person name="Ferreira P."/>
            <person name="Barriuso J."/>
            <person name="Kellner H."/>
            <person name="Castanera R."/>
            <person name="Alfaro M."/>
            <person name="Ramirez L."/>
            <person name="Pisabarro A.G."/>
            <person name="Kuo A."/>
            <person name="Tritt A."/>
            <person name="Lipzen A."/>
            <person name="He G."/>
            <person name="Yan M."/>
            <person name="Ng V."/>
            <person name="Cullen D."/>
            <person name="Martin F."/>
            <person name="Rosso M.-N."/>
            <person name="Henrissat B."/>
            <person name="Hibbett D."/>
            <person name="Martinez A.T."/>
            <person name="Grigoriev I.V."/>
        </authorList>
    </citation>
    <scope>NUCLEOTIDE SEQUENCE</scope>
    <source>
        <strain evidence="2">AH 44721</strain>
    </source>
</reference>
<sequence>MPVPVPRQSKPLAHPVVKRSHRAVGQTIQTHILPGFLPGPPQELPPPSTREEWLSSLPSWRRPSQRLSLDDDRLSAQHHHTQDFYLGLAGAGNAPVIKGAPAEACIPPVHGFFEYDQAPIKVIHATEQLTAPQSIDVQMVLDNSSSSRGMLHSALQQNDDVPIGQNVLAAAASRVQPHTYSSDSSPLGFLTDSATLCNRSYHPGAFSPIFEDQSPGLASGPDSGSSPLEPLTPFGDFVDRAVAGAQHAVLDDLYVERSAHVEDHQEKQVIPDVYQAVPIFPTIADAPGQQDLISDTVTFGATSGYKKLAEPLSEWVANYVWKICTTGFNLPPAFTQPSINAGPYAVAVPSYLAPSIHSLLLSTLLQPSAVFLSIWYIVRLPVCFRSAPLTGEFVKENALRATLLDTGTGLERDTVEASAAFRLVVLGCMLSNKWLDDHTFSNKTWHSISNIPLETLNNLESLALDIFNYDLSISSQQWSEWISHVFAYHQSLSAPTYLQPISRPSSNPHSIVRLSIEEILQGSTCNSSAKIPQPFFLGLAERLRERQEKEQAMDFEIDLDEDGPLREEYMPKRRASKLGSQVAPLDSVSVDKWNIYERAVKTLPPPAKWSPAGDEPILRDRNRVSGQYVAVQAPALLAMAYPANREVAYSQNWSASTYMPIKSQTGYMYDVPSVFGINQHSYHPLGYIPSNPTPHSRSMSQSYEQELLMSHDHIRSYSQTQLEYKCDNLRMTANEYLQYPENDHRWMEAAGHYYPGPAFIHVPTVGMQPAW</sequence>
<dbReference type="EMBL" id="JADNYJ010000040">
    <property type="protein sequence ID" value="KAF8901665.1"/>
    <property type="molecule type" value="Genomic_DNA"/>
</dbReference>
<evidence type="ECO:0000313" key="2">
    <source>
        <dbReference type="EMBL" id="KAF8901665.1"/>
    </source>
</evidence>
<dbReference type="GO" id="GO:0000307">
    <property type="term" value="C:cyclin-dependent protein kinase holoenzyme complex"/>
    <property type="evidence" value="ECO:0007669"/>
    <property type="project" value="TreeGrafter"/>
</dbReference>
<dbReference type="GO" id="GO:0005634">
    <property type="term" value="C:nucleus"/>
    <property type="evidence" value="ECO:0007669"/>
    <property type="project" value="TreeGrafter"/>
</dbReference>
<dbReference type="OrthoDB" id="286814at2759"/>
<dbReference type="InterPro" id="IPR013922">
    <property type="entry name" value="Cyclin_PHO80-like"/>
</dbReference>
<dbReference type="PANTHER" id="PTHR15615:SF120">
    <property type="entry name" value="CYCLIN N-TERMINAL DOMAIN-CONTAINING PROTEIN"/>
    <property type="match status" value="1"/>
</dbReference>
<dbReference type="Gene3D" id="1.10.472.10">
    <property type="entry name" value="Cyclin-like"/>
    <property type="match status" value="1"/>
</dbReference>
<accession>A0A9P5TNV3</accession>
<dbReference type="Pfam" id="PF08613">
    <property type="entry name" value="Cyclin"/>
    <property type="match status" value="1"/>
</dbReference>
<evidence type="ECO:0000313" key="3">
    <source>
        <dbReference type="Proteomes" id="UP000724874"/>
    </source>
</evidence>
<dbReference type="CDD" id="cd20557">
    <property type="entry name" value="CYCLIN_ScPCL1-like"/>
    <property type="match status" value="1"/>
</dbReference>
<gene>
    <name evidence="2" type="ORF">CPB84DRAFT_1815119</name>
</gene>
<organism evidence="2 3">
    <name type="scientific">Gymnopilus junonius</name>
    <name type="common">Spectacular rustgill mushroom</name>
    <name type="synonym">Gymnopilus spectabilis subsp. junonius</name>
    <dbReference type="NCBI Taxonomy" id="109634"/>
    <lineage>
        <taxon>Eukaryota</taxon>
        <taxon>Fungi</taxon>
        <taxon>Dikarya</taxon>
        <taxon>Basidiomycota</taxon>
        <taxon>Agaricomycotina</taxon>
        <taxon>Agaricomycetes</taxon>
        <taxon>Agaricomycetidae</taxon>
        <taxon>Agaricales</taxon>
        <taxon>Agaricineae</taxon>
        <taxon>Hymenogastraceae</taxon>
        <taxon>Gymnopilus</taxon>
    </lineage>
</organism>
<dbReference type="GO" id="GO:0019901">
    <property type="term" value="F:protein kinase binding"/>
    <property type="evidence" value="ECO:0007669"/>
    <property type="project" value="InterPro"/>
</dbReference>
<evidence type="ECO:0000256" key="1">
    <source>
        <dbReference type="SAM" id="MobiDB-lite"/>
    </source>
</evidence>
<dbReference type="PANTHER" id="PTHR15615">
    <property type="match status" value="1"/>
</dbReference>
<feature type="region of interest" description="Disordered" evidence="1">
    <location>
        <begin position="211"/>
        <end position="231"/>
    </location>
</feature>
<dbReference type="Proteomes" id="UP000724874">
    <property type="component" value="Unassembled WGS sequence"/>
</dbReference>
<name>A0A9P5TNV3_GYMJU</name>
<comment type="caution">
    <text evidence="2">The sequence shown here is derived from an EMBL/GenBank/DDBJ whole genome shotgun (WGS) entry which is preliminary data.</text>
</comment>
<feature type="compositionally biased region" description="Pro residues" evidence="1">
    <location>
        <begin position="37"/>
        <end position="48"/>
    </location>
</feature>
<feature type="region of interest" description="Disordered" evidence="1">
    <location>
        <begin position="32"/>
        <end position="52"/>
    </location>
</feature>
<dbReference type="GO" id="GO:0016538">
    <property type="term" value="F:cyclin-dependent protein serine/threonine kinase regulator activity"/>
    <property type="evidence" value="ECO:0007669"/>
    <property type="project" value="TreeGrafter"/>
</dbReference>
<feature type="region of interest" description="Disordered" evidence="1">
    <location>
        <begin position="1"/>
        <end position="20"/>
    </location>
</feature>
<proteinExistence type="predicted"/>
<protein>
    <submittedName>
        <fullName evidence="2">Uncharacterized protein</fullName>
    </submittedName>
</protein>
<keyword evidence="3" id="KW-1185">Reference proteome</keyword>